<keyword evidence="1" id="KW-0472">Membrane</keyword>
<feature type="transmembrane region" description="Helical" evidence="1">
    <location>
        <begin position="41"/>
        <end position="59"/>
    </location>
</feature>
<reference evidence="3" key="1">
    <citation type="journal article" date="2011" name="PLoS Genet.">
        <title>Genomic analysis of the necrotrophic fungal pathogens Sclerotinia sclerotiorum and Botrytis cinerea.</title>
        <authorList>
            <person name="Amselem J."/>
            <person name="Cuomo C.A."/>
            <person name="van Kan J.A."/>
            <person name="Viaud M."/>
            <person name="Benito E.P."/>
            <person name="Couloux A."/>
            <person name="Coutinho P.M."/>
            <person name="de Vries R.P."/>
            <person name="Dyer P.S."/>
            <person name="Fillinger S."/>
            <person name="Fournier E."/>
            <person name="Gout L."/>
            <person name="Hahn M."/>
            <person name="Kohn L."/>
            <person name="Lapalu N."/>
            <person name="Plummer K.M."/>
            <person name="Pradier J.M."/>
            <person name="Quevillon E."/>
            <person name="Sharon A."/>
            <person name="Simon A."/>
            <person name="ten Have A."/>
            <person name="Tudzynski B."/>
            <person name="Tudzynski P."/>
            <person name="Wincker P."/>
            <person name="Andrew M."/>
            <person name="Anthouard V."/>
            <person name="Beever R.E."/>
            <person name="Beffa R."/>
            <person name="Benoit I."/>
            <person name="Bouzid O."/>
            <person name="Brault B."/>
            <person name="Chen Z."/>
            <person name="Choquer M."/>
            <person name="Collemare J."/>
            <person name="Cotton P."/>
            <person name="Danchin E.G."/>
            <person name="Da Silva C."/>
            <person name="Gautier A."/>
            <person name="Giraud C."/>
            <person name="Giraud T."/>
            <person name="Gonzalez C."/>
            <person name="Grossetete S."/>
            <person name="Guldener U."/>
            <person name="Henrissat B."/>
            <person name="Howlett B.J."/>
            <person name="Kodira C."/>
            <person name="Kretschmer M."/>
            <person name="Lappartient A."/>
            <person name="Leroch M."/>
            <person name="Levis C."/>
            <person name="Mauceli E."/>
            <person name="Neuveglise C."/>
            <person name="Oeser B."/>
            <person name="Pearson M."/>
            <person name="Poulain J."/>
            <person name="Poussereau N."/>
            <person name="Quesneville H."/>
            <person name="Rascle C."/>
            <person name="Schumacher J."/>
            <person name="Segurens B."/>
            <person name="Sexton A."/>
            <person name="Silva E."/>
            <person name="Sirven C."/>
            <person name="Soanes D.M."/>
            <person name="Talbot N.J."/>
            <person name="Templeton M."/>
            <person name="Yandava C."/>
            <person name="Yarden O."/>
            <person name="Zeng Q."/>
            <person name="Rollins J.A."/>
            <person name="Lebrun M.H."/>
            <person name="Dickman M."/>
        </authorList>
    </citation>
    <scope>NUCLEOTIDE SEQUENCE [LARGE SCALE GENOMIC DNA]</scope>
    <source>
        <strain evidence="3">T4</strain>
    </source>
</reference>
<dbReference type="AlphaFoldDB" id="G2YPT2"/>
<dbReference type="HOGENOM" id="CLU_2637800_0_0_1"/>
<evidence type="ECO:0000313" key="3">
    <source>
        <dbReference type="Proteomes" id="UP000008177"/>
    </source>
</evidence>
<name>G2YPT2_BOTF4</name>
<keyword evidence="1" id="KW-1133">Transmembrane helix</keyword>
<evidence type="ECO:0000256" key="1">
    <source>
        <dbReference type="SAM" id="Phobius"/>
    </source>
</evidence>
<protein>
    <submittedName>
        <fullName evidence="2">Uncharacterized protein</fullName>
    </submittedName>
</protein>
<dbReference type="Proteomes" id="UP000008177">
    <property type="component" value="Unplaced contigs"/>
</dbReference>
<organism evidence="2 3">
    <name type="scientific">Botryotinia fuckeliana (strain T4)</name>
    <name type="common">Noble rot fungus</name>
    <name type="synonym">Botrytis cinerea</name>
    <dbReference type="NCBI Taxonomy" id="999810"/>
    <lineage>
        <taxon>Eukaryota</taxon>
        <taxon>Fungi</taxon>
        <taxon>Dikarya</taxon>
        <taxon>Ascomycota</taxon>
        <taxon>Pezizomycotina</taxon>
        <taxon>Leotiomycetes</taxon>
        <taxon>Helotiales</taxon>
        <taxon>Sclerotiniaceae</taxon>
        <taxon>Botrytis</taxon>
    </lineage>
</organism>
<gene>
    <name evidence="2" type="ORF">BofuT4_uP136750.1</name>
</gene>
<accession>G2YPT2</accession>
<dbReference type="InParanoid" id="G2YPT2"/>
<keyword evidence="1" id="KW-0812">Transmembrane</keyword>
<dbReference type="EMBL" id="FQ790347">
    <property type="protein sequence ID" value="CCD53630.1"/>
    <property type="molecule type" value="Genomic_DNA"/>
</dbReference>
<proteinExistence type="predicted"/>
<sequence>MTVSTIDKTWGLSSLHVQKAEVTEYFSSSWLIGATRRRLRMFGFLTLPPFLLPGLILGGNNQLMHFDSKAAWFLSHE</sequence>
<evidence type="ECO:0000313" key="2">
    <source>
        <dbReference type="EMBL" id="CCD53630.1"/>
    </source>
</evidence>